<organism evidence="2 3">
    <name type="scientific">Actinoallomurus vinaceus</name>
    <dbReference type="NCBI Taxonomy" id="1080074"/>
    <lineage>
        <taxon>Bacteria</taxon>
        <taxon>Bacillati</taxon>
        <taxon>Actinomycetota</taxon>
        <taxon>Actinomycetes</taxon>
        <taxon>Streptosporangiales</taxon>
        <taxon>Thermomonosporaceae</taxon>
        <taxon>Actinoallomurus</taxon>
    </lineage>
</organism>
<protein>
    <submittedName>
        <fullName evidence="2">Uncharacterized protein</fullName>
    </submittedName>
</protein>
<evidence type="ECO:0000313" key="3">
    <source>
        <dbReference type="Proteomes" id="UP001501442"/>
    </source>
</evidence>
<keyword evidence="3" id="KW-1185">Reference proteome</keyword>
<evidence type="ECO:0000256" key="1">
    <source>
        <dbReference type="SAM" id="MobiDB-lite"/>
    </source>
</evidence>
<evidence type="ECO:0000313" key="2">
    <source>
        <dbReference type="EMBL" id="GAA4620195.1"/>
    </source>
</evidence>
<sequence>MAPHVDQTDVLSPAIPLASRLSLDPALRRRGILDGGWWPRSRNASVELPLLVSSLNARVGTILRLGIDARDWDDIPRRLRVGGHVVRVGRFADVNHKIIVTRGPQDHIMLLVIPPEASTASAKAALAMAATGKDSGRPEEILAAAGVEDEAGTNTPQAVPSDGDHARDQGLRSAGAGGVRPMVIEDARRDDGGEIGRWLDDGAPSPDLPARHPD</sequence>
<dbReference type="InterPro" id="IPR046036">
    <property type="entry name" value="DUF5994"/>
</dbReference>
<comment type="caution">
    <text evidence="2">The sequence shown here is derived from an EMBL/GenBank/DDBJ whole genome shotgun (WGS) entry which is preliminary data.</text>
</comment>
<feature type="compositionally biased region" description="Basic and acidic residues" evidence="1">
    <location>
        <begin position="183"/>
        <end position="200"/>
    </location>
</feature>
<dbReference type="EMBL" id="BAABHK010000001">
    <property type="protein sequence ID" value="GAA4620195.1"/>
    <property type="molecule type" value="Genomic_DNA"/>
</dbReference>
<proteinExistence type="predicted"/>
<accession>A0ABP8TZE3</accession>
<gene>
    <name evidence="2" type="ORF">GCM10023196_003210</name>
</gene>
<dbReference type="RefSeq" id="WP_345428544.1">
    <property type="nucleotide sequence ID" value="NZ_BAABHK010000001.1"/>
</dbReference>
<dbReference type="Pfam" id="PF19457">
    <property type="entry name" value="DUF5994"/>
    <property type="match status" value="1"/>
</dbReference>
<dbReference type="Proteomes" id="UP001501442">
    <property type="component" value="Unassembled WGS sequence"/>
</dbReference>
<reference evidence="3" key="1">
    <citation type="journal article" date="2019" name="Int. J. Syst. Evol. Microbiol.">
        <title>The Global Catalogue of Microorganisms (GCM) 10K type strain sequencing project: providing services to taxonomists for standard genome sequencing and annotation.</title>
        <authorList>
            <consortium name="The Broad Institute Genomics Platform"/>
            <consortium name="The Broad Institute Genome Sequencing Center for Infectious Disease"/>
            <person name="Wu L."/>
            <person name="Ma J."/>
        </authorList>
    </citation>
    <scope>NUCLEOTIDE SEQUENCE [LARGE SCALE GENOMIC DNA]</scope>
    <source>
        <strain evidence="3">JCM 17939</strain>
    </source>
</reference>
<name>A0ABP8TZE3_9ACTN</name>
<feature type="region of interest" description="Disordered" evidence="1">
    <location>
        <begin position="145"/>
        <end position="214"/>
    </location>
</feature>